<evidence type="ECO:0000256" key="3">
    <source>
        <dbReference type="ARBA" id="ARBA00022840"/>
    </source>
</evidence>
<dbReference type="InterPro" id="IPR015854">
    <property type="entry name" value="ABC_transpr_LolD-like"/>
</dbReference>
<evidence type="ECO:0000313" key="4">
    <source>
        <dbReference type="EMBL" id="CRP45146.1"/>
    </source>
</evidence>
<keyword evidence="2" id="KW-0547">Nucleotide-binding</keyword>
<dbReference type="PANTHER" id="PTHR24220:SF86">
    <property type="entry name" value="ABC TRANSPORTER ABCH.1"/>
    <property type="match status" value="1"/>
</dbReference>
<dbReference type="Pfam" id="PF00005">
    <property type="entry name" value="ABC_tran"/>
    <property type="match status" value="1"/>
</dbReference>
<name>A0A080VI94_PSEAI</name>
<organism evidence="4 5">
    <name type="scientific">Pseudomonas aeruginosa</name>
    <dbReference type="NCBI Taxonomy" id="287"/>
    <lineage>
        <taxon>Bacteria</taxon>
        <taxon>Pseudomonadati</taxon>
        <taxon>Pseudomonadota</taxon>
        <taxon>Gammaproteobacteria</taxon>
        <taxon>Pseudomonadales</taxon>
        <taxon>Pseudomonadaceae</taxon>
        <taxon>Pseudomonas</taxon>
    </lineage>
</organism>
<gene>
    <name evidence="4" type="primary">macB_2</name>
    <name evidence="4" type="ORF">PAERUG_P19_London_7_VIM_2_05_10_04501</name>
</gene>
<proteinExistence type="predicted"/>
<dbReference type="GO" id="GO:0022857">
    <property type="term" value="F:transmembrane transporter activity"/>
    <property type="evidence" value="ECO:0007669"/>
    <property type="project" value="TreeGrafter"/>
</dbReference>
<reference evidence="5" key="1">
    <citation type="submission" date="2015-06" db="EMBL/GenBank/DDBJ databases">
        <authorList>
            <person name="Radhakrishnan Rajesh"/>
            <person name="Underwood Anthony"/>
            <person name="Al-Shahib Ali"/>
        </authorList>
    </citation>
    <scope>NUCLEOTIDE SEQUENCE [LARGE SCALE GENOMIC DNA]</scope>
    <source>
        <strain evidence="5">P19_London_7_VIM_2_05_10</strain>
    </source>
</reference>
<dbReference type="Gene3D" id="3.40.50.300">
    <property type="entry name" value="P-loop containing nucleotide triphosphate hydrolases"/>
    <property type="match status" value="1"/>
</dbReference>
<dbReference type="CDD" id="cd03255">
    <property type="entry name" value="ABC_MJ0796_LolCDE_FtsE"/>
    <property type="match status" value="1"/>
</dbReference>
<keyword evidence="1" id="KW-0813">Transport</keyword>
<sequence>MPTTNKHESLISLRGIGKGYLLGGQPLQILKDVCLDIFPGESCAIVGASGSGKSTLLNILGLLDRPDSGAYRFAEHDIFSVDGDRLAAIRNRLIGFVFQSFNLLPRLNALDNVALPLSYRGMPRREALERAEAMLARVGLAERAGHRPADLSGGQRQRVAIARALVGEPALILADEPTGNLDASTAKEVLELLLTLNRERQVTLVVVTHDPSLAARLGRQLTVRHGEVHEDLAEACR</sequence>
<dbReference type="PROSITE" id="PS00211">
    <property type="entry name" value="ABC_TRANSPORTER_1"/>
    <property type="match status" value="1"/>
</dbReference>
<accession>A0A080VI94</accession>
<protein>
    <submittedName>
        <fullName evidence="4">Macrolide export ATP-binding/permease protein MacB</fullName>
        <ecNumber evidence="4">3.6.3.-</ecNumber>
    </submittedName>
</protein>
<keyword evidence="4" id="KW-0378">Hydrolase</keyword>
<dbReference type="PANTHER" id="PTHR24220">
    <property type="entry name" value="IMPORT ATP-BINDING PROTEIN"/>
    <property type="match status" value="1"/>
</dbReference>
<dbReference type="GO" id="GO:0016887">
    <property type="term" value="F:ATP hydrolysis activity"/>
    <property type="evidence" value="ECO:0007669"/>
    <property type="project" value="InterPro"/>
</dbReference>
<dbReference type="EMBL" id="CVVU01000223">
    <property type="protein sequence ID" value="CRP45146.1"/>
    <property type="molecule type" value="Genomic_DNA"/>
</dbReference>
<dbReference type="EC" id="3.6.3.-" evidence="4"/>
<evidence type="ECO:0000256" key="1">
    <source>
        <dbReference type="ARBA" id="ARBA00022448"/>
    </source>
</evidence>
<dbReference type="AlphaFoldDB" id="A0A080VI94"/>
<dbReference type="SMART" id="SM00382">
    <property type="entry name" value="AAA"/>
    <property type="match status" value="1"/>
</dbReference>
<dbReference type="GO" id="GO:0005524">
    <property type="term" value="F:ATP binding"/>
    <property type="evidence" value="ECO:0007669"/>
    <property type="project" value="UniProtKB-KW"/>
</dbReference>
<dbReference type="SUPFAM" id="SSF52540">
    <property type="entry name" value="P-loop containing nucleoside triphosphate hydrolases"/>
    <property type="match status" value="1"/>
</dbReference>
<keyword evidence="3 4" id="KW-0067">ATP-binding</keyword>
<dbReference type="PROSITE" id="PS50893">
    <property type="entry name" value="ABC_TRANSPORTER_2"/>
    <property type="match status" value="1"/>
</dbReference>
<dbReference type="FunFam" id="3.40.50.300:FF:003569">
    <property type="entry name" value="Probable ATP-binding component of ABC transporter"/>
    <property type="match status" value="1"/>
</dbReference>
<dbReference type="InterPro" id="IPR027417">
    <property type="entry name" value="P-loop_NTPase"/>
</dbReference>
<dbReference type="InterPro" id="IPR003439">
    <property type="entry name" value="ABC_transporter-like_ATP-bd"/>
</dbReference>
<comment type="caution">
    <text evidence="4">The sequence shown here is derived from an EMBL/GenBank/DDBJ whole genome shotgun (WGS) entry which is preliminary data.</text>
</comment>
<dbReference type="GO" id="GO:0005886">
    <property type="term" value="C:plasma membrane"/>
    <property type="evidence" value="ECO:0007669"/>
    <property type="project" value="TreeGrafter"/>
</dbReference>
<evidence type="ECO:0000313" key="5">
    <source>
        <dbReference type="Proteomes" id="UP000045039"/>
    </source>
</evidence>
<dbReference type="InterPro" id="IPR017911">
    <property type="entry name" value="MacB-like_ATP-bd"/>
</dbReference>
<dbReference type="InterPro" id="IPR017871">
    <property type="entry name" value="ABC_transporter-like_CS"/>
</dbReference>
<evidence type="ECO:0000256" key="2">
    <source>
        <dbReference type="ARBA" id="ARBA00022741"/>
    </source>
</evidence>
<dbReference type="eggNOG" id="COG1136">
    <property type="taxonomic scope" value="Bacteria"/>
</dbReference>
<dbReference type="Proteomes" id="UP000045039">
    <property type="component" value="Unassembled WGS sequence"/>
</dbReference>
<dbReference type="InterPro" id="IPR003593">
    <property type="entry name" value="AAA+_ATPase"/>
</dbReference>